<dbReference type="PANTHER" id="PTHR34478:SF1">
    <property type="entry name" value="PROTEIN LEMA"/>
    <property type="match status" value="1"/>
</dbReference>
<keyword evidence="4" id="KW-1133">Transmembrane helix</keyword>
<sequence>MTTWIVLGVIVLIAIFAILLYNRLVAARAQVDEAWSDIQVQMKRRYDLIPNLVETVKGYASHERQTLEAVIEARNQAATNTGSPNSQAQSENMLTGALGRLFALAESYPNLKADQNFRHLQEELAETENQISRSRRFYNGSVKAFNVMIQSFPANLFARSLGFSEREFLEFDDPKVAEPVKVDFGMPQA</sequence>
<evidence type="ECO:0000256" key="3">
    <source>
        <dbReference type="ARBA" id="ARBA00022692"/>
    </source>
</evidence>
<protein>
    <submittedName>
        <fullName evidence="6">LemA protein</fullName>
    </submittedName>
</protein>
<dbReference type="Pfam" id="PF04011">
    <property type="entry name" value="LemA"/>
    <property type="match status" value="1"/>
</dbReference>
<dbReference type="SUPFAM" id="SSF140478">
    <property type="entry name" value="LemA-like"/>
    <property type="match status" value="1"/>
</dbReference>
<keyword evidence="5" id="KW-0472">Membrane</keyword>
<comment type="subcellular location">
    <subcellularLocation>
        <location evidence="1">Membrane</location>
        <topology evidence="1">Single-pass membrane protein</topology>
    </subcellularLocation>
</comment>
<dbReference type="Gene3D" id="1.20.1440.20">
    <property type="entry name" value="LemA-like domain"/>
    <property type="match status" value="1"/>
</dbReference>
<dbReference type="RefSeq" id="WP_306886011.1">
    <property type="nucleotide sequence ID" value="NZ_JAUSUL010000002.1"/>
</dbReference>
<dbReference type="PANTHER" id="PTHR34478">
    <property type="entry name" value="PROTEIN LEMA"/>
    <property type="match status" value="1"/>
</dbReference>
<dbReference type="EMBL" id="JAUSUL010000002">
    <property type="protein sequence ID" value="MDQ0316184.1"/>
    <property type="molecule type" value="Genomic_DNA"/>
</dbReference>
<dbReference type="AlphaFoldDB" id="A0AAE4AUX9"/>
<evidence type="ECO:0000256" key="1">
    <source>
        <dbReference type="ARBA" id="ARBA00004167"/>
    </source>
</evidence>
<comment type="caution">
    <text evidence="6">The sequence shown here is derived from an EMBL/GenBank/DDBJ whole genome shotgun (WGS) entry which is preliminary data.</text>
</comment>
<evidence type="ECO:0000256" key="2">
    <source>
        <dbReference type="ARBA" id="ARBA00008854"/>
    </source>
</evidence>
<comment type="similarity">
    <text evidence="2">Belongs to the LemA family.</text>
</comment>
<reference evidence="6" key="1">
    <citation type="submission" date="2023-07" db="EMBL/GenBank/DDBJ databases">
        <title>Genomic Encyclopedia of Type Strains, Phase IV (KMG-IV): sequencing the most valuable type-strain genomes for metagenomic binning, comparative biology and taxonomic classification.</title>
        <authorList>
            <person name="Goeker M."/>
        </authorList>
    </citation>
    <scope>NUCLEOTIDE SEQUENCE</scope>
    <source>
        <strain evidence="6">DSM 21202</strain>
    </source>
</reference>
<organism evidence="6 7">
    <name type="scientific">Amorphus orientalis</name>
    <dbReference type="NCBI Taxonomy" id="649198"/>
    <lineage>
        <taxon>Bacteria</taxon>
        <taxon>Pseudomonadati</taxon>
        <taxon>Pseudomonadota</taxon>
        <taxon>Alphaproteobacteria</taxon>
        <taxon>Hyphomicrobiales</taxon>
        <taxon>Amorphaceae</taxon>
        <taxon>Amorphus</taxon>
    </lineage>
</organism>
<gene>
    <name evidence="6" type="ORF">J2S73_002641</name>
</gene>
<name>A0AAE4AUX9_9HYPH</name>
<evidence type="ECO:0000256" key="5">
    <source>
        <dbReference type="ARBA" id="ARBA00023136"/>
    </source>
</evidence>
<evidence type="ECO:0000313" key="7">
    <source>
        <dbReference type="Proteomes" id="UP001229244"/>
    </source>
</evidence>
<dbReference type="Proteomes" id="UP001229244">
    <property type="component" value="Unassembled WGS sequence"/>
</dbReference>
<keyword evidence="3" id="KW-0812">Transmembrane</keyword>
<dbReference type="GO" id="GO:0016020">
    <property type="term" value="C:membrane"/>
    <property type="evidence" value="ECO:0007669"/>
    <property type="project" value="UniProtKB-SubCell"/>
</dbReference>
<dbReference type="InterPro" id="IPR007156">
    <property type="entry name" value="MamQ_LemA"/>
</dbReference>
<evidence type="ECO:0000256" key="4">
    <source>
        <dbReference type="ARBA" id="ARBA00022989"/>
    </source>
</evidence>
<keyword evidence="7" id="KW-1185">Reference proteome</keyword>
<evidence type="ECO:0000313" key="6">
    <source>
        <dbReference type="EMBL" id="MDQ0316184.1"/>
    </source>
</evidence>
<proteinExistence type="inferred from homology"/>
<dbReference type="InterPro" id="IPR023353">
    <property type="entry name" value="LemA-like_dom_sf"/>
</dbReference>
<accession>A0AAE4AUX9</accession>